<dbReference type="EMBL" id="AECS01000038">
    <property type="protein sequence ID" value="EFQ03717.1"/>
    <property type="molecule type" value="Genomic_DNA"/>
</dbReference>
<dbReference type="Proteomes" id="UP000003195">
    <property type="component" value="Unassembled WGS sequence"/>
</dbReference>
<evidence type="ECO:0000313" key="5">
    <source>
        <dbReference type="Proteomes" id="UP000003195"/>
    </source>
</evidence>
<feature type="chain" id="PRO_5003166416" description="PepSY domain-containing protein" evidence="2">
    <location>
        <begin position="23"/>
        <end position="212"/>
    </location>
</feature>
<dbReference type="eggNOG" id="COG3212">
    <property type="taxonomic scope" value="Bacteria"/>
</dbReference>
<evidence type="ECO:0000256" key="1">
    <source>
        <dbReference type="SAM" id="MobiDB-lite"/>
    </source>
</evidence>
<dbReference type="HOGENOM" id="CLU_1298548_0_0_9"/>
<keyword evidence="5" id="KW-1185">Reference proteome</keyword>
<dbReference type="OrthoDB" id="5361545at2"/>
<keyword evidence="2" id="KW-0732">Signal</keyword>
<sequence>MRKSGIYTAVFAAFLMTTTAFAADVTPSVNTQTADSAIQAPVQKKNGHKAEVQKKKSVKKEVTPAPSQTQIKDVGYESALALFRSYYGDNVRIKSIGYEGKHRPYYEITGYTETAKKEMKVLAETGEIIAIKTKEIDGNADSRTLDLNKLIKPEVAVAGALKKAGDTFQVAEWEVEIEKDGHPYYEVEMIDDGGRDMKVTTEALTGKIVYAK</sequence>
<feature type="region of interest" description="Disordered" evidence="1">
    <location>
        <begin position="41"/>
        <end position="64"/>
    </location>
</feature>
<dbReference type="AlphaFoldDB" id="E2ZD51"/>
<reference evidence="4 5" key="1">
    <citation type="submission" date="2010-08" db="EMBL/GenBank/DDBJ databases">
        <authorList>
            <person name="Weinstock G."/>
            <person name="Sodergren E."/>
            <person name="Clifton S."/>
            <person name="Fulton L."/>
            <person name="Fulton B."/>
            <person name="Courtney L."/>
            <person name="Fronick C."/>
            <person name="Harrison M."/>
            <person name="Strong C."/>
            <person name="Farmer C."/>
            <person name="Delahaunty K."/>
            <person name="Markovic C."/>
            <person name="Hall O."/>
            <person name="Minx P."/>
            <person name="Tomlinson C."/>
            <person name="Mitreva M."/>
            <person name="Hou S."/>
            <person name="Chen J."/>
            <person name="Wollam A."/>
            <person name="Pepin K.H."/>
            <person name="Johnson M."/>
            <person name="Bhonagiri V."/>
            <person name="Zhang X."/>
            <person name="Suruliraj S."/>
            <person name="Warren W."/>
            <person name="Chinwalla A."/>
            <person name="Mardis E.R."/>
            <person name="Wilson R.K."/>
        </authorList>
    </citation>
    <scope>NUCLEOTIDE SEQUENCE [LARGE SCALE GENOMIC DNA]</scope>
    <source>
        <strain evidence="4 5">F0359</strain>
    </source>
</reference>
<name>E2ZD51_9FIRM</name>
<evidence type="ECO:0000313" key="4">
    <source>
        <dbReference type="EMBL" id="EFQ03717.1"/>
    </source>
</evidence>
<protein>
    <recommendedName>
        <fullName evidence="3">PepSY domain-containing protein</fullName>
    </recommendedName>
</protein>
<organism evidence="4 5">
    <name type="scientific">Megasphaera micronuciformis F0359</name>
    <dbReference type="NCBI Taxonomy" id="706434"/>
    <lineage>
        <taxon>Bacteria</taxon>
        <taxon>Bacillati</taxon>
        <taxon>Bacillota</taxon>
        <taxon>Negativicutes</taxon>
        <taxon>Veillonellales</taxon>
        <taxon>Veillonellaceae</taxon>
        <taxon>Megasphaera</taxon>
    </lineage>
</organism>
<dbReference type="STRING" id="706434.HMPREF9429_01389"/>
<feature type="domain" description="PepSY" evidence="3">
    <location>
        <begin position="160"/>
        <end position="209"/>
    </location>
</feature>
<feature type="compositionally biased region" description="Basic and acidic residues" evidence="1">
    <location>
        <begin position="48"/>
        <end position="62"/>
    </location>
</feature>
<accession>E2ZD51</accession>
<feature type="signal peptide" evidence="2">
    <location>
        <begin position="1"/>
        <end position="22"/>
    </location>
</feature>
<proteinExistence type="predicted"/>
<dbReference type="Pfam" id="PF03413">
    <property type="entry name" value="PepSY"/>
    <property type="match status" value="1"/>
</dbReference>
<dbReference type="RefSeq" id="WP_006942563.1">
    <property type="nucleotide sequence ID" value="NZ_GL538208.1"/>
</dbReference>
<evidence type="ECO:0000256" key="2">
    <source>
        <dbReference type="SAM" id="SignalP"/>
    </source>
</evidence>
<comment type="caution">
    <text evidence="4">The sequence shown here is derived from an EMBL/GenBank/DDBJ whole genome shotgun (WGS) entry which is preliminary data.</text>
</comment>
<gene>
    <name evidence="4" type="ORF">HMPREF9429_01389</name>
</gene>
<evidence type="ECO:0000259" key="3">
    <source>
        <dbReference type="Pfam" id="PF03413"/>
    </source>
</evidence>
<dbReference type="InterPro" id="IPR025711">
    <property type="entry name" value="PepSY"/>
</dbReference>
<dbReference type="Gene3D" id="3.10.450.40">
    <property type="match status" value="2"/>
</dbReference>